<proteinExistence type="inferred from homology"/>
<dbReference type="EC" id="1.11.1.-" evidence="5"/>
<dbReference type="Proteomes" id="UP000005426">
    <property type="component" value="Unassembled WGS sequence"/>
</dbReference>
<keyword evidence="3 5" id="KW-0560">Oxidoreductase</keyword>
<evidence type="ECO:0000256" key="5">
    <source>
        <dbReference type="RuleBase" id="RU363051"/>
    </source>
</evidence>
<evidence type="ECO:0000256" key="2">
    <source>
        <dbReference type="ARBA" id="ARBA00022617"/>
    </source>
</evidence>
<comment type="caution">
    <text evidence="7">The sequence shown here is derived from an EMBL/GenBank/DDBJ whole genome shotgun (WGS) entry which is preliminary data.</text>
</comment>
<feature type="chain" id="PRO_5006991613" description="Peroxidase" evidence="5">
    <location>
        <begin position="23"/>
        <end position="550"/>
    </location>
</feature>
<name>G9P092_HYPAI</name>
<keyword evidence="2" id="KW-0408">Iron</keyword>
<dbReference type="KEGG" id="tatv:25781705"/>
<dbReference type="OrthoDB" id="5985073at2759"/>
<dbReference type="InterPro" id="IPR044831">
    <property type="entry name" value="Ccp1-like"/>
</dbReference>
<dbReference type="eggNOG" id="ENOG502QUVG">
    <property type="taxonomic scope" value="Eukaryota"/>
</dbReference>
<dbReference type="OMA" id="QAYVWPS"/>
<dbReference type="PANTHER" id="PTHR31356:SF53">
    <property type="entry name" value="HEME PEROXIDASE"/>
    <property type="match status" value="1"/>
</dbReference>
<organism evidence="7 8">
    <name type="scientific">Hypocrea atroviridis (strain ATCC 20476 / IMI 206040)</name>
    <name type="common">Trichoderma atroviride</name>
    <dbReference type="NCBI Taxonomy" id="452589"/>
    <lineage>
        <taxon>Eukaryota</taxon>
        <taxon>Fungi</taxon>
        <taxon>Dikarya</taxon>
        <taxon>Ascomycota</taxon>
        <taxon>Pezizomycotina</taxon>
        <taxon>Sordariomycetes</taxon>
        <taxon>Hypocreomycetidae</taxon>
        <taxon>Hypocreales</taxon>
        <taxon>Hypocreaceae</taxon>
        <taxon>Trichoderma</taxon>
    </lineage>
</organism>
<reference evidence="7 8" key="1">
    <citation type="journal article" date="2011" name="Genome Biol.">
        <title>Comparative genome sequence analysis underscores mycoparasitism as the ancestral life style of Trichoderma.</title>
        <authorList>
            <person name="Kubicek C.P."/>
            <person name="Herrera-Estrella A."/>
            <person name="Seidl-Seiboth V."/>
            <person name="Martinez D.A."/>
            <person name="Druzhinina I.S."/>
            <person name="Thon M."/>
            <person name="Zeilinger S."/>
            <person name="Casas-Flores S."/>
            <person name="Horwitz B.A."/>
            <person name="Mukherjee P.K."/>
            <person name="Mukherjee M."/>
            <person name="Kredics L."/>
            <person name="Alcaraz L.D."/>
            <person name="Aerts A."/>
            <person name="Antal Z."/>
            <person name="Atanasova L."/>
            <person name="Cervantes-Badillo M.G."/>
            <person name="Challacombe J."/>
            <person name="Chertkov O."/>
            <person name="McCluskey K."/>
            <person name="Coulpier F."/>
            <person name="Deshpande N."/>
            <person name="von Doehren H."/>
            <person name="Ebbole D.J."/>
            <person name="Esquivel-Naranjo E.U."/>
            <person name="Fekete E."/>
            <person name="Flipphi M."/>
            <person name="Glaser F."/>
            <person name="Gomez-Rodriguez E.Y."/>
            <person name="Gruber S."/>
            <person name="Han C."/>
            <person name="Henrissat B."/>
            <person name="Hermosa R."/>
            <person name="Hernandez-Onate M."/>
            <person name="Karaffa L."/>
            <person name="Kosti I."/>
            <person name="Le Crom S."/>
            <person name="Lindquist E."/>
            <person name="Lucas S."/>
            <person name="Luebeck M."/>
            <person name="Luebeck P.S."/>
            <person name="Margeot A."/>
            <person name="Metz B."/>
            <person name="Misra M."/>
            <person name="Nevalainen H."/>
            <person name="Omann M."/>
            <person name="Packer N."/>
            <person name="Perrone G."/>
            <person name="Uresti-Rivera E.E."/>
            <person name="Salamov A."/>
            <person name="Schmoll M."/>
            <person name="Seiboth B."/>
            <person name="Shapiro H."/>
            <person name="Sukno S."/>
            <person name="Tamayo-Ramos J.A."/>
            <person name="Tisch D."/>
            <person name="Wiest A."/>
            <person name="Wilkinson H.H."/>
            <person name="Zhang M."/>
            <person name="Coutinho P.M."/>
            <person name="Kenerley C.M."/>
            <person name="Monte E."/>
            <person name="Baker S.E."/>
            <person name="Grigoriev I.V."/>
        </authorList>
    </citation>
    <scope>NUCLEOTIDE SEQUENCE [LARGE SCALE GENOMIC DNA]</scope>
    <source>
        <strain evidence="8">ATCC 20476 / IMI 206040</strain>
    </source>
</reference>
<dbReference type="InterPro" id="IPR002016">
    <property type="entry name" value="Haem_peroxidase"/>
</dbReference>
<dbReference type="InterPro" id="IPR010255">
    <property type="entry name" value="Haem_peroxidase_sf"/>
</dbReference>
<evidence type="ECO:0000259" key="6">
    <source>
        <dbReference type="PROSITE" id="PS50873"/>
    </source>
</evidence>
<evidence type="ECO:0000313" key="8">
    <source>
        <dbReference type="Proteomes" id="UP000005426"/>
    </source>
</evidence>
<dbReference type="GO" id="GO:0034599">
    <property type="term" value="P:cellular response to oxidative stress"/>
    <property type="evidence" value="ECO:0007669"/>
    <property type="project" value="InterPro"/>
</dbReference>
<dbReference type="PRINTS" id="PR00458">
    <property type="entry name" value="PEROXIDASE"/>
</dbReference>
<keyword evidence="1 5" id="KW-0575">Peroxidase</keyword>
<dbReference type="Gene3D" id="1.10.520.10">
    <property type="match status" value="1"/>
</dbReference>
<dbReference type="GO" id="GO:0004601">
    <property type="term" value="F:peroxidase activity"/>
    <property type="evidence" value="ECO:0007669"/>
    <property type="project" value="UniProtKB-KW"/>
</dbReference>
<protein>
    <recommendedName>
        <fullName evidence="5">Peroxidase</fullName>
        <ecNumber evidence="5">1.11.1.-</ecNumber>
    </recommendedName>
</protein>
<keyword evidence="5" id="KW-0732">Signal</keyword>
<feature type="signal peptide" evidence="5">
    <location>
        <begin position="1"/>
        <end position="22"/>
    </location>
</feature>
<dbReference type="GO" id="GO:0000302">
    <property type="term" value="P:response to reactive oxygen species"/>
    <property type="evidence" value="ECO:0007669"/>
    <property type="project" value="TreeGrafter"/>
</dbReference>
<evidence type="ECO:0000256" key="1">
    <source>
        <dbReference type="ARBA" id="ARBA00022559"/>
    </source>
</evidence>
<accession>G9P092</accession>
<dbReference type="HOGENOM" id="CLU_004824_4_0_1"/>
<dbReference type="Pfam" id="PF00141">
    <property type="entry name" value="peroxidase"/>
    <property type="match status" value="1"/>
</dbReference>
<dbReference type="PANTHER" id="PTHR31356">
    <property type="entry name" value="THYLAKOID LUMENAL 29 KDA PROTEIN, CHLOROPLASTIC-RELATED"/>
    <property type="match status" value="1"/>
</dbReference>
<evidence type="ECO:0000313" key="7">
    <source>
        <dbReference type="EMBL" id="EHK44135.1"/>
    </source>
</evidence>
<keyword evidence="2" id="KW-0479">Metal-binding</keyword>
<dbReference type="EMBL" id="ABDG02000025">
    <property type="protein sequence ID" value="EHK44135.1"/>
    <property type="molecule type" value="Genomic_DNA"/>
</dbReference>
<feature type="domain" description="Plant heme peroxidase family profile" evidence="6">
    <location>
        <begin position="131"/>
        <end position="347"/>
    </location>
</feature>
<comment type="similarity">
    <text evidence="4">Belongs to the peroxidase family.</text>
</comment>
<keyword evidence="2" id="KW-0349">Heme</keyword>
<dbReference type="SUPFAM" id="SSF48113">
    <property type="entry name" value="Heme-dependent peroxidases"/>
    <property type="match status" value="1"/>
</dbReference>
<dbReference type="GO" id="GO:0042744">
    <property type="term" value="P:hydrogen peroxide catabolic process"/>
    <property type="evidence" value="ECO:0007669"/>
    <property type="project" value="TreeGrafter"/>
</dbReference>
<evidence type="ECO:0000256" key="4">
    <source>
        <dbReference type="RuleBase" id="RU004241"/>
    </source>
</evidence>
<dbReference type="AlphaFoldDB" id="G9P092"/>
<dbReference type="GO" id="GO:0020037">
    <property type="term" value="F:heme binding"/>
    <property type="evidence" value="ECO:0007669"/>
    <property type="project" value="UniProtKB-UniRule"/>
</dbReference>
<dbReference type="GeneID" id="25781705"/>
<keyword evidence="8" id="KW-1185">Reference proteome</keyword>
<gene>
    <name evidence="7" type="ORF">TRIATDRAFT_300451</name>
</gene>
<dbReference type="GO" id="GO:0046872">
    <property type="term" value="F:metal ion binding"/>
    <property type="evidence" value="ECO:0007669"/>
    <property type="project" value="UniProtKB-UniRule"/>
</dbReference>
<dbReference type="PROSITE" id="PS50873">
    <property type="entry name" value="PEROXIDASE_4"/>
    <property type="match status" value="1"/>
</dbReference>
<evidence type="ECO:0000256" key="3">
    <source>
        <dbReference type="ARBA" id="ARBA00023002"/>
    </source>
</evidence>
<sequence>MAWTRTILYSALSSYLWHPANADYVWPNEEIDDLEAILYEQQSIFGAPGSDLASFVSGCSGFGEGTRGGGRNFGAEWLRTAYHDMATADVNAGTGGVDASIMFETDRPENPGKGFSETFGIFSGAYTTRTSMADLLAAAAVISVGTCSNGKVIIPFKAGRVDAAGPGPSGVPQPQEDLASHTASFARQGFDVSEMIALVACGHSIGGVHGVDFPEIVPNPPNTGTDNMVTFDTTNDDFDNKVATEFVANITQNPLAFGQNETTRSDFRIFNADGGKVISQLAASNDYFLSTCTTMLERMINTVPRSVKLTDVLNPIAVKPRNLFITPNADGTLYVNGFIRITNTTVDASKSQVFIHPKSRSGKPLPVATATTKQGMSGGCDYPNCGPGLIFYMFNTTISAEDGISSFTIEIQNDAAGKTSQYDNGGSGFPFSDAIQPLFSLSNQTQLTVDNVNYNQLNVTALVLNAEDFSDISLIIPVPVNFTAPLSPWTQSKVSMKPLSKVPGTNHTLYTASWKAELAARTHPFDIVATGNKGTVSSLYNTWDNVPFVF</sequence>
<dbReference type="STRING" id="452589.G9P092"/>